<proteinExistence type="predicted"/>
<organism evidence="4">
    <name type="scientific">Phaeodactylum tricornutum</name>
    <name type="common">Diatom</name>
    <dbReference type="NCBI Taxonomy" id="2850"/>
    <lineage>
        <taxon>Eukaryota</taxon>
        <taxon>Sar</taxon>
        <taxon>Stramenopiles</taxon>
        <taxon>Ochrophyta</taxon>
        <taxon>Bacillariophyta</taxon>
        <taxon>Bacillariophyceae</taxon>
        <taxon>Bacillariophycidae</taxon>
        <taxon>Naviculales</taxon>
        <taxon>Phaeodactylaceae</taxon>
        <taxon>Phaeodactylum</taxon>
    </lineage>
</organism>
<dbReference type="InterPro" id="IPR002048">
    <property type="entry name" value="EF_hand_dom"/>
</dbReference>
<dbReference type="PROSITE" id="PS50222">
    <property type="entry name" value="EF_HAND_2"/>
    <property type="match status" value="1"/>
</dbReference>
<dbReference type="PROSITE" id="PS00018">
    <property type="entry name" value="EF_HAND_1"/>
    <property type="match status" value="1"/>
</dbReference>
<evidence type="ECO:0000313" key="4">
    <source>
        <dbReference type="EMBL" id="CAG9280000.1"/>
    </source>
</evidence>
<dbReference type="Pfam" id="PF00036">
    <property type="entry name" value="EF-hand_1"/>
    <property type="match status" value="1"/>
</dbReference>
<keyword evidence="2" id="KW-0812">Transmembrane</keyword>
<dbReference type="Proteomes" id="UP000836788">
    <property type="component" value="Chromosome 12"/>
</dbReference>
<dbReference type="InterPro" id="IPR018247">
    <property type="entry name" value="EF_Hand_1_Ca_BS"/>
</dbReference>
<keyword evidence="2" id="KW-0472">Membrane</keyword>
<keyword evidence="2" id="KW-1133">Transmembrane helix</keyword>
<evidence type="ECO:0000256" key="2">
    <source>
        <dbReference type="SAM" id="Phobius"/>
    </source>
</evidence>
<dbReference type="GO" id="GO:0005509">
    <property type="term" value="F:calcium ion binding"/>
    <property type="evidence" value="ECO:0007669"/>
    <property type="project" value="InterPro"/>
</dbReference>
<gene>
    <name evidence="4" type="ORF">PTTT1_LOCUS11878</name>
</gene>
<evidence type="ECO:0000259" key="3">
    <source>
        <dbReference type="PROSITE" id="PS50222"/>
    </source>
</evidence>
<reference evidence="4" key="1">
    <citation type="submission" date="2022-02" db="EMBL/GenBank/DDBJ databases">
        <authorList>
            <person name="Giguere J D."/>
        </authorList>
    </citation>
    <scope>NUCLEOTIDE SEQUENCE</scope>
    <source>
        <strain evidence="4">CCAP 1055/1</strain>
    </source>
</reference>
<dbReference type="SMART" id="SM00054">
    <property type="entry name" value="EFh"/>
    <property type="match status" value="1"/>
</dbReference>
<dbReference type="SUPFAM" id="SSF47473">
    <property type="entry name" value="EF-hand"/>
    <property type="match status" value="1"/>
</dbReference>
<dbReference type="InterPro" id="IPR011992">
    <property type="entry name" value="EF-hand-dom_pair"/>
</dbReference>
<feature type="domain" description="EF-hand" evidence="3">
    <location>
        <begin position="48"/>
        <end position="83"/>
    </location>
</feature>
<keyword evidence="1" id="KW-0106">Calcium</keyword>
<feature type="transmembrane region" description="Helical" evidence="2">
    <location>
        <begin position="145"/>
        <end position="162"/>
    </location>
</feature>
<evidence type="ECO:0000256" key="1">
    <source>
        <dbReference type="ARBA" id="ARBA00022837"/>
    </source>
</evidence>
<protein>
    <recommendedName>
        <fullName evidence="3">EF-hand domain-containing protein</fullName>
    </recommendedName>
</protein>
<dbReference type="EMBL" id="OU594953">
    <property type="protein sequence ID" value="CAG9280000.1"/>
    <property type="molecule type" value="Genomic_DNA"/>
</dbReference>
<sequence>MFQTLTRKAYRLTADKDGRVGRTELYAGILVVHLNLAKYAGAAACYPPTRATVEELFVAVDDDKSGYIDEEEFKQIVVICCVDVTSRIVTYYSILILLVPYVTEALLTGFCTLDHSLGWDIQKSHAPALQWVESILSWNEIAEKAVGFILFILVIPIFFDYIDRSSKAVGMKTISEKPPSPDSKTE</sequence>
<accession>A0A8J9SRT3</accession>
<dbReference type="AlphaFoldDB" id="A0A8J9SRT3"/>
<name>A0A8J9SRT3_PHATR</name>
<dbReference type="Gene3D" id="1.10.238.10">
    <property type="entry name" value="EF-hand"/>
    <property type="match status" value="1"/>
</dbReference>
<dbReference type="CDD" id="cd00051">
    <property type="entry name" value="EFh"/>
    <property type="match status" value="1"/>
</dbReference>